<gene>
    <name evidence="6" type="ORF">H261_15622</name>
</gene>
<dbReference type="OrthoDB" id="9812435at2"/>
<dbReference type="GO" id="GO:0043565">
    <property type="term" value="F:sequence-specific DNA binding"/>
    <property type="evidence" value="ECO:0007669"/>
    <property type="project" value="TreeGrafter"/>
</dbReference>
<comment type="caution">
    <text evidence="6">The sequence shown here is derived from an EMBL/GenBank/DDBJ whole genome shotgun (WGS) entry which is preliminary data.</text>
</comment>
<feature type="domain" description="HTH lysR-type" evidence="5">
    <location>
        <begin position="5"/>
        <end position="62"/>
    </location>
</feature>
<dbReference type="RefSeq" id="WP_008619295.1">
    <property type="nucleotide sequence ID" value="NZ_AONQ01000046.1"/>
</dbReference>
<evidence type="ECO:0000256" key="2">
    <source>
        <dbReference type="ARBA" id="ARBA00023015"/>
    </source>
</evidence>
<organism evidence="6 7">
    <name type="scientific">Paramagnetospirillum caucaseum</name>
    <dbReference type="NCBI Taxonomy" id="1244869"/>
    <lineage>
        <taxon>Bacteria</taxon>
        <taxon>Pseudomonadati</taxon>
        <taxon>Pseudomonadota</taxon>
        <taxon>Alphaproteobacteria</taxon>
        <taxon>Rhodospirillales</taxon>
        <taxon>Magnetospirillaceae</taxon>
        <taxon>Paramagnetospirillum</taxon>
    </lineage>
</organism>
<dbReference type="InterPro" id="IPR058163">
    <property type="entry name" value="LysR-type_TF_proteobact-type"/>
</dbReference>
<keyword evidence="3" id="KW-0238">DNA-binding</keyword>
<sequence length="314" mass="34119">MRRSVNLNRLAYFATVVEAGSFTRAAERLGVTKAVVSQQVSRLEEEMGVALLVRTTRQLYPTEAGSVFYERCAALLHEAEDAVQAVTQDIGEPTGTLRLTAPFDYGAAVVAPAIAIFRQRHPQVEVEAMLSDTRLDIVAARIDVSIRVGWLADSSNLARRIGTFRQCLVGIPDWVSALACPEDVEALPWVANTALPEPRRWSFLHQDGGETRRIEVRSGIAMDTTMAVHACVRAGAGLSVLPDFLVADDLAAGRLVQLLPDWTLPSGGIHVVFPQSRFRPAKVRAFVRILEAAVQRTATTRPSTLGATLPLAAT</sequence>
<dbReference type="InterPro" id="IPR005119">
    <property type="entry name" value="LysR_subst-bd"/>
</dbReference>
<keyword evidence="4" id="KW-0804">Transcription</keyword>
<evidence type="ECO:0000256" key="3">
    <source>
        <dbReference type="ARBA" id="ARBA00023125"/>
    </source>
</evidence>
<dbReference type="PANTHER" id="PTHR30537:SF66">
    <property type="entry name" value="IRON-REGULATED VIRULENCE REGULATORY PROTEIN IRGB"/>
    <property type="match status" value="1"/>
</dbReference>
<dbReference type="AlphaFoldDB" id="M2ZNS4"/>
<evidence type="ECO:0000259" key="5">
    <source>
        <dbReference type="PROSITE" id="PS50931"/>
    </source>
</evidence>
<dbReference type="GO" id="GO:0006351">
    <property type="term" value="P:DNA-templated transcription"/>
    <property type="evidence" value="ECO:0007669"/>
    <property type="project" value="TreeGrafter"/>
</dbReference>
<dbReference type="PRINTS" id="PR00039">
    <property type="entry name" value="HTHLYSR"/>
</dbReference>
<protein>
    <submittedName>
        <fullName evidence="6">Putative transcriptional regulator, LysR family protein</fullName>
    </submittedName>
</protein>
<comment type="similarity">
    <text evidence="1">Belongs to the LysR transcriptional regulatory family.</text>
</comment>
<name>M2ZNS4_9PROT</name>
<dbReference type="Pfam" id="PF00126">
    <property type="entry name" value="HTH_1"/>
    <property type="match status" value="1"/>
</dbReference>
<evidence type="ECO:0000313" key="6">
    <source>
        <dbReference type="EMBL" id="EME68957.1"/>
    </source>
</evidence>
<evidence type="ECO:0000256" key="4">
    <source>
        <dbReference type="ARBA" id="ARBA00023163"/>
    </source>
</evidence>
<keyword evidence="2" id="KW-0805">Transcription regulation</keyword>
<dbReference type="GO" id="GO:0003700">
    <property type="term" value="F:DNA-binding transcription factor activity"/>
    <property type="evidence" value="ECO:0007669"/>
    <property type="project" value="InterPro"/>
</dbReference>
<dbReference type="Pfam" id="PF03466">
    <property type="entry name" value="LysR_substrate"/>
    <property type="match status" value="1"/>
</dbReference>
<accession>M2ZNS4</accession>
<keyword evidence="7" id="KW-1185">Reference proteome</keyword>
<dbReference type="Gene3D" id="1.10.10.10">
    <property type="entry name" value="Winged helix-like DNA-binding domain superfamily/Winged helix DNA-binding domain"/>
    <property type="match status" value="1"/>
</dbReference>
<dbReference type="Gene3D" id="3.40.190.290">
    <property type="match status" value="1"/>
</dbReference>
<dbReference type="SUPFAM" id="SSF53850">
    <property type="entry name" value="Periplasmic binding protein-like II"/>
    <property type="match status" value="1"/>
</dbReference>
<dbReference type="CDD" id="cd08422">
    <property type="entry name" value="PBP2_CrgA_like"/>
    <property type="match status" value="1"/>
</dbReference>
<dbReference type="STRING" id="1244869.H261_15622"/>
<evidence type="ECO:0000313" key="7">
    <source>
        <dbReference type="Proteomes" id="UP000011744"/>
    </source>
</evidence>
<dbReference type="SUPFAM" id="SSF46785">
    <property type="entry name" value="Winged helix' DNA-binding domain"/>
    <property type="match status" value="1"/>
</dbReference>
<dbReference type="InterPro" id="IPR000847">
    <property type="entry name" value="LysR_HTH_N"/>
</dbReference>
<dbReference type="FunFam" id="1.10.10.10:FF:000001">
    <property type="entry name" value="LysR family transcriptional regulator"/>
    <property type="match status" value="1"/>
</dbReference>
<reference evidence="6 7" key="1">
    <citation type="journal article" date="2014" name="Genome Announc.">
        <title>Draft Genome Sequence of Magnetospirillum sp. Strain SO-1, a Freshwater Magnetotactic Bacterium Isolated from the Ol'khovka River, Russia.</title>
        <authorList>
            <person name="Grouzdev D.S."/>
            <person name="Dziuba M.V."/>
            <person name="Sukhacheva M.S."/>
            <person name="Mardanov A.V."/>
            <person name="Beletskiy A.V."/>
            <person name="Kuznetsov B.B."/>
            <person name="Skryabin K.G."/>
        </authorList>
    </citation>
    <scope>NUCLEOTIDE SEQUENCE [LARGE SCALE GENOMIC DNA]</scope>
    <source>
        <strain evidence="6 7">SO-1</strain>
    </source>
</reference>
<dbReference type="InterPro" id="IPR036390">
    <property type="entry name" value="WH_DNA-bd_sf"/>
</dbReference>
<evidence type="ECO:0000256" key="1">
    <source>
        <dbReference type="ARBA" id="ARBA00009437"/>
    </source>
</evidence>
<proteinExistence type="inferred from homology"/>
<dbReference type="PROSITE" id="PS50931">
    <property type="entry name" value="HTH_LYSR"/>
    <property type="match status" value="1"/>
</dbReference>
<dbReference type="EMBL" id="AONQ01000046">
    <property type="protein sequence ID" value="EME68957.1"/>
    <property type="molecule type" value="Genomic_DNA"/>
</dbReference>
<dbReference type="PANTHER" id="PTHR30537">
    <property type="entry name" value="HTH-TYPE TRANSCRIPTIONAL REGULATOR"/>
    <property type="match status" value="1"/>
</dbReference>
<dbReference type="InterPro" id="IPR036388">
    <property type="entry name" value="WH-like_DNA-bd_sf"/>
</dbReference>
<dbReference type="Proteomes" id="UP000011744">
    <property type="component" value="Unassembled WGS sequence"/>
</dbReference>
<dbReference type="eggNOG" id="COG0583">
    <property type="taxonomic scope" value="Bacteria"/>
</dbReference>